<evidence type="ECO:0000256" key="1">
    <source>
        <dbReference type="SAM" id="MobiDB-lite"/>
    </source>
</evidence>
<dbReference type="SUPFAM" id="SSF54236">
    <property type="entry name" value="Ubiquitin-like"/>
    <property type="match status" value="1"/>
</dbReference>
<dbReference type="GO" id="GO:0043130">
    <property type="term" value="F:ubiquitin binding"/>
    <property type="evidence" value="ECO:0007669"/>
    <property type="project" value="TreeGrafter"/>
</dbReference>
<dbReference type="Pfam" id="PF13899">
    <property type="entry name" value="Thioredoxin_7"/>
    <property type="match status" value="1"/>
</dbReference>
<feature type="compositionally biased region" description="Basic and acidic residues" evidence="1">
    <location>
        <begin position="423"/>
        <end position="440"/>
    </location>
</feature>
<dbReference type="InterPro" id="IPR050730">
    <property type="entry name" value="UBX_domain-protein"/>
</dbReference>
<feature type="region of interest" description="Disordered" evidence="1">
    <location>
        <begin position="393"/>
        <end position="440"/>
    </location>
</feature>
<protein>
    <submittedName>
        <fullName evidence="3">UBX domain protein Ubx2</fullName>
    </submittedName>
</protein>
<feature type="compositionally biased region" description="Low complexity" evidence="1">
    <location>
        <begin position="395"/>
        <end position="417"/>
    </location>
</feature>
<feature type="compositionally biased region" description="Basic and acidic residues" evidence="1">
    <location>
        <begin position="72"/>
        <end position="83"/>
    </location>
</feature>
<dbReference type="SMART" id="SM00166">
    <property type="entry name" value="UBX"/>
    <property type="match status" value="1"/>
</dbReference>
<dbReference type="EMBL" id="JAJSPL020000050">
    <property type="protein sequence ID" value="KAK7732531.1"/>
    <property type="molecule type" value="Genomic_DNA"/>
</dbReference>
<dbReference type="Gene3D" id="3.40.30.10">
    <property type="entry name" value="Glutaredoxin"/>
    <property type="match status" value="1"/>
</dbReference>
<dbReference type="SUPFAM" id="SSF52833">
    <property type="entry name" value="Thioredoxin-like"/>
    <property type="match status" value="1"/>
</dbReference>
<accession>A0AAN9TXR0</accession>
<dbReference type="GO" id="GO:0043161">
    <property type="term" value="P:proteasome-mediated ubiquitin-dependent protein catabolic process"/>
    <property type="evidence" value="ECO:0007669"/>
    <property type="project" value="TreeGrafter"/>
</dbReference>
<dbReference type="CDD" id="cd14348">
    <property type="entry name" value="UBA_p47"/>
    <property type="match status" value="1"/>
</dbReference>
<sequence length="564" mass="61718">MADDPVAQFMAITDQSAAVASGCLAMTEGDVMAAVNMFFENPDIANSFPQNPPAVPPSSSRPPATSSSNRNIGREDEAGVIHIDDDDDEDMSAFDQDDDLAHAERIAQENDDEAMARRIQEEMYGGGGAGGGGANPDATTDGVRAPIARTTETLVAPSGYGGIEDDYDMLEHLRRRNRPRPSGNPFGQSIWDDSDNTPVALPTYSSAAGGTAQPTRAQRLADLFRPPYELMDNLAWDEARTLGKEDKKWILVNVQDMGDFNCQALNRDIWKDESIAALVKENFIFLQYSTDDPRATEYNTFYFNQQAQENKENFPHVSVIDPRTGEQVKVWSGIPFPQAHEFHAQLVEFLDRYSLAQNSKNPVVKQKRPQRAVDVDRMTEEEMLEMALRNSLETNGNGSAGASSGASASASTSALNAVQDPDELTKSLELEKGKGKGKEAAAIDEVMGGTNEAEADAEPSAQSLAFASIAADKPHTEPANDPATTTRIQFRHPEGRTIRRFAISDPVRRIYEWLKAEPLSEDKAGLEFELKVVPQTRDLIDGLDQTIEEAGLKQATVMIEFIDA</sequence>
<feature type="domain" description="UBX" evidence="2">
    <location>
        <begin position="481"/>
        <end position="560"/>
    </location>
</feature>
<dbReference type="PANTHER" id="PTHR23322">
    <property type="entry name" value="FAS-ASSOCIATED PROTEIN"/>
    <property type="match status" value="1"/>
</dbReference>
<dbReference type="GO" id="GO:0005634">
    <property type="term" value="C:nucleus"/>
    <property type="evidence" value="ECO:0007669"/>
    <property type="project" value="TreeGrafter"/>
</dbReference>
<dbReference type="SMART" id="SM00594">
    <property type="entry name" value="UAS"/>
    <property type="match status" value="1"/>
</dbReference>
<feature type="region of interest" description="Disordered" evidence="1">
    <location>
        <begin position="47"/>
        <end position="90"/>
    </location>
</feature>
<gene>
    <name evidence="3" type="primary">ubx2</name>
    <name evidence="3" type="ORF">SLS53_008417</name>
</gene>
<dbReference type="CDD" id="cd02958">
    <property type="entry name" value="UAS"/>
    <property type="match status" value="1"/>
</dbReference>
<dbReference type="Proteomes" id="UP001320245">
    <property type="component" value="Unassembled WGS sequence"/>
</dbReference>
<evidence type="ECO:0000313" key="3">
    <source>
        <dbReference type="EMBL" id="KAK7732531.1"/>
    </source>
</evidence>
<dbReference type="PROSITE" id="PS50033">
    <property type="entry name" value="UBX"/>
    <property type="match status" value="1"/>
</dbReference>
<dbReference type="InterPro" id="IPR006577">
    <property type="entry name" value="UAS"/>
</dbReference>
<evidence type="ECO:0000259" key="2">
    <source>
        <dbReference type="PROSITE" id="PS50033"/>
    </source>
</evidence>
<dbReference type="InterPro" id="IPR029071">
    <property type="entry name" value="Ubiquitin-like_domsf"/>
</dbReference>
<proteinExistence type="predicted"/>
<dbReference type="InterPro" id="IPR001012">
    <property type="entry name" value="UBX_dom"/>
</dbReference>
<name>A0AAN9TXR0_9PEZI</name>
<dbReference type="PANTHER" id="PTHR23322:SF6">
    <property type="entry name" value="UBX DOMAIN-CONTAINING PROTEIN 7"/>
    <property type="match status" value="1"/>
</dbReference>
<dbReference type="CDD" id="cd01767">
    <property type="entry name" value="UBX"/>
    <property type="match status" value="1"/>
</dbReference>
<dbReference type="Pfam" id="PF00789">
    <property type="entry name" value="UBX"/>
    <property type="match status" value="1"/>
</dbReference>
<dbReference type="Gene3D" id="1.10.8.10">
    <property type="entry name" value="DNA helicase RuvA subunit, C-terminal domain"/>
    <property type="match status" value="1"/>
</dbReference>
<organism evidence="3 4">
    <name type="scientific">Cytospora paraplurivora</name>
    <dbReference type="NCBI Taxonomy" id="2898453"/>
    <lineage>
        <taxon>Eukaryota</taxon>
        <taxon>Fungi</taxon>
        <taxon>Dikarya</taxon>
        <taxon>Ascomycota</taxon>
        <taxon>Pezizomycotina</taxon>
        <taxon>Sordariomycetes</taxon>
        <taxon>Sordariomycetidae</taxon>
        <taxon>Diaporthales</taxon>
        <taxon>Cytosporaceae</taxon>
        <taxon>Cytospora</taxon>
    </lineage>
</organism>
<evidence type="ECO:0000313" key="4">
    <source>
        <dbReference type="Proteomes" id="UP001320245"/>
    </source>
</evidence>
<comment type="caution">
    <text evidence="3">The sequence shown here is derived from an EMBL/GenBank/DDBJ whole genome shotgun (WGS) entry which is preliminary data.</text>
</comment>
<dbReference type="InterPro" id="IPR036249">
    <property type="entry name" value="Thioredoxin-like_sf"/>
</dbReference>
<dbReference type="AlphaFoldDB" id="A0AAN9TXR0"/>
<dbReference type="Gene3D" id="3.10.20.90">
    <property type="entry name" value="Phosphatidylinositol 3-kinase Catalytic Subunit, Chain A, domain 1"/>
    <property type="match status" value="1"/>
</dbReference>
<dbReference type="Pfam" id="PF14555">
    <property type="entry name" value="UBA_4"/>
    <property type="match status" value="1"/>
</dbReference>
<keyword evidence="4" id="KW-1185">Reference proteome</keyword>
<reference evidence="3 4" key="1">
    <citation type="journal article" date="2023" name="PLoS ONE">
        <title>Cytospora paraplurivora sp. nov. isolated from orchards with fruit tree decline syndrome in Ontario, Canada.</title>
        <authorList>
            <person name="Ilyukhin E."/>
            <person name="Nguyen H.D.T."/>
            <person name="Castle A.J."/>
            <person name="Ellouze W."/>
        </authorList>
    </citation>
    <scope>NUCLEOTIDE SEQUENCE [LARGE SCALE GENOMIC DNA]</scope>
    <source>
        <strain evidence="3 4">FDS-564</strain>
    </source>
</reference>
<feature type="compositionally biased region" description="Pro residues" evidence="1">
    <location>
        <begin position="50"/>
        <end position="60"/>
    </location>
</feature>